<evidence type="ECO:0000313" key="8">
    <source>
        <dbReference type="EMBL" id="ASF48076.1"/>
    </source>
</evidence>
<gene>
    <name evidence="8" type="ORF">CEK71_19480</name>
</gene>
<evidence type="ECO:0000313" key="9">
    <source>
        <dbReference type="Proteomes" id="UP000197019"/>
    </source>
</evidence>
<keyword evidence="9" id="KW-1185">Reference proteome</keyword>
<evidence type="ECO:0000256" key="6">
    <source>
        <dbReference type="ARBA" id="ARBA00047942"/>
    </source>
</evidence>
<dbReference type="EC" id="2.1.1.72" evidence="2"/>
<evidence type="ECO:0000256" key="3">
    <source>
        <dbReference type="ARBA" id="ARBA00022603"/>
    </source>
</evidence>
<dbReference type="KEGG" id="mpsy:CEK71_19480"/>
<dbReference type="PROSITE" id="PS00092">
    <property type="entry name" value="N6_MTASE"/>
    <property type="match status" value="1"/>
</dbReference>
<evidence type="ECO:0000259" key="7">
    <source>
        <dbReference type="Pfam" id="PF01555"/>
    </source>
</evidence>
<dbReference type="InterPro" id="IPR002295">
    <property type="entry name" value="N4/N6-MTase_EcoPI_Mod-like"/>
</dbReference>
<comment type="similarity">
    <text evidence="1">Belongs to the N(4)/N(6)-methyltransferase family.</text>
</comment>
<dbReference type="Pfam" id="PF01555">
    <property type="entry name" value="N6_N4_Mtase"/>
    <property type="match status" value="1"/>
</dbReference>
<dbReference type="GO" id="GO:0009007">
    <property type="term" value="F:site-specific DNA-methyltransferase (adenine-specific) activity"/>
    <property type="evidence" value="ECO:0007669"/>
    <property type="project" value="UniProtKB-EC"/>
</dbReference>
<proteinExistence type="inferred from homology"/>
<dbReference type="AlphaFoldDB" id="A0A1Z4C3F4"/>
<reference evidence="8 9" key="1">
    <citation type="submission" date="2017-06" db="EMBL/GenBank/DDBJ databases">
        <title>Genome Sequencing of the methanotroph Methylovulum psychrotolerants str. HV10-M2 isolated from a high-altitude environment.</title>
        <authorList>
            <person name="Mateos-Rivera A."/>
        </authorList>
    </citation>
    <scope>NUCLEOTIDE SEQUENCE [LARGE SCALE GENOMIC DNA]</scope>
    <source>
        <strain evidence="8 9">HV10_M2</strain>
    </source>
</reference>
<dbReference type="GO" id="GO:0008170">
    <property type="term" value="F:N-methyltransferase activity"/>
    <property type="evidence" value="ECO:0007669"/>
    <property type="project" value="InterPro"/>
</dbReference>
<dbReference type="GO" id="GO:0032259">
    <property type="term" value="P:methylation"/>
    <property type="evidence" value="ECO:0007669"/>
    <property type="project" value="UniProtKB-KW"/>
</dbReference>
<accession>A0A1Z4C3F4</accession>
<keyword evidence="5" id="KW-0949">S-adenosyl-L-methionine</keyword>
<evidence type="ECO:0000256" key="2">
    <source>
        <dbReference type="ARBA" id="ARBA00011900"/>
    </source>
</evidence>
<dbReference type="SUPFAM" id="SSF53335">
    <property type="entry name" value="S-adenosyl-L-methionine-dependent methyltransferases"/>
    <property type="match status" value="1"/>
</dbReference>
<dbReference type="PRINTS" id="PR00506">
    <property type="entry name" value="D21N6MTFRASE"/>
</dbReference>
<dbReference type="Gene3D" id="3.40.50.150">
    <property type="entry name" value="Vaccinia Virus protein VP39"/>
    <property type="match status" value="1"/>
</dbReference>
<evidence type="ECO:0000256" key="4">
    <source>
        <dbReference type="ARBA" id="ARBA00022679"/>
    </source>
</evidence>
<dbReference type="GO" id="GO:0003677">
    <property type="term" value="F:DNA binding"/>
    <property type="evidence" value="ECO:0007669"/>
    <property type="project" value="InterPro"/>
</dbReference>
<dbReference type="REBASE" id="208534">
    <property type="entry name" value="M.MpsM2ORF19480P"/>
</dbReference>
<feature type="domain" description="DNA methylase N-4/N-6" evidence="7">
    <location>
        <begin position="66"/>
        <end position="432"/>
    </location>
</feature>
<sequence>MPTLEFKGKQFIYSHHHSVPFRELRVDDEKSLPADGKNPSLDDNLIIHGDNLHALKALMPHYAGKIKCIYIDPPYNTGNEGWCYNDNVNSPLMKEWINKNANPVDKEDMQRHDKWLCMMYPRLKLLHELLADDGVIFVSIDDNELSHLISMMNEIFYENHIGTIPVVNNMKGRNDQHNYAQCHEYLVIFDKGKFLSKGLPLSDKQRKDFKHTDQNGEKYALRDLRKRGGNDTRESRENLYFPMFYNKIKKTFSLKREFPSDVEITPIKKDSADGCWRWGKKKVEDNLSILEASYVPKSDKWNISYRIYLNKLAVNRVETSNDEVEETDDWDDETGEPFERTTKSKSFWWGAEFSTDGAGKLLKQILEDSGKAFDYPKPVSLIKRLIYMAMDTGDIILDSFAGSGTTAHAVLDLNKEDGGNRKFILVEMEDYADTITAERVRRVIGGVPAAKDENLRAGLGGSFTFCELGNEISIEKILTGEALPDYGALASYVFYTATGKSLDGEAVEKPDYFVGETDLYEVYLVYKPDIAFLRGNESALDDLKLKAIAARGSKKEKLVFATAKYRGQKELSAQHITFCQLPYAIHKVVGA</sequence>
<dbReference type="Proteomes" id="UP000197019">
    <property type="component" value="Chromosome"/>
</dbReference>
<dbReference type="InterPro" id="IPR002052">
    <property type="entry name" value="DNA_methylase_N6_adenine_CS"/>
</dbReference>
<dbReference type="InterPro" id="IPR029063">
    <property type="entry name" value="SAM-dependent_MTases_sf"/>
</dbReference>
<name>A0A1Z4C3F4_9GAMM</name>
<dbReference type="OrthoDB" id="9816043at2"/>
<protein>
    <recommendedName>
        <fullName evidence="2">site-specific DNA-methyltransferase (adenine-specific)</fullName>
        <ecNumber evidence="2">2.1.1.72</ecNumber>
    </recommendedName>
</protein>
<keyword evidence="4 8" id="KW-0808">Transferase</keyword>
<comment type="catalytic activity">
    <reaction evidence="6">
        <text>a 2'-deoxyadenosine in DNA + S-adenosyl-L-methionine = an N(6)-methyl-2'-deoxyadenosine in DNA + S-adenosyl-L-homocysteine + H(+)</text>
        <dbReference type="Rhea" id="RHEA:15197"/>
        <dbReference type="Rhea" id="RHEA-COMP:12418"/>
        <dbReference type="Rhea" id="RHEA-COMP:12419"/>
        <dbReference type="ChEBI" id="CHEBI:15378"/>
        <dbReference type="ChEBI" id="CHEBI:57856"/>
        <dbReference type="ChEBI" id="CHEBI:59789"/>
        <dbReference type="ChEBI" id="CHEBI:90615"/>
        <dbReference type="ChEBI" id="CHEBI:90616"/>
        <dbReference type="EC" id="2.1.1.72"/>
    </reaction>
</comment>
<evidence type="ECO:0000256" key="5">
    <source>
        <dbReference type="ARBA" id="ARBA00022691"/>
    </source>
</evidence>
<evidence type="ECO:0000256" key="1">
    <source>
        <dbReference type="ARBA" id="ARBA00006594"/>
    </source>
</evidence>
<organism evidence="8 9">
    <name type="scientific">Methylovulum psychrotolerans</name>
    <dbReference type="NCBI Taxonomy" id="1704499"/>
    <lineage>
        <taxon>Bacteria</taxon>
        <taxon>Pseudomonadati</taxon>
        <taxon>Pseudomonadota</taxon>
        <taxon>Gammaproteobacteria</taxon>
        <taxon>Methylococcales</taxon>
        <taxon>Methylococcaceae</taxon>
        <taxon>Methylovulum</taxon>
    </lineage>
</organism>
<keyword evidence="3 8" id="KW-0489">Methyltransferase</keyword>
<dbReference type="EMBL" id="CP022129">
    <property type="protein sequence ID" value="ASF48076.1"/>
    <property type="molecule type" value="Genomic_DNA"/>
</dbReference>
<dbReference type="InterPro" id="IPR002941">
    <property type="entry name" value="DNA_methylase_N4/N6"/>
</dbReference>